<dbReference type="InterPro" id="IPR013120">
    <property type="entry name" value="FAR_NAD-bd"/>
</dbReference>
<organism evidence="2 3">
    <name type="scientific">Aspergillus versicolor CBS 583.65</name>
    <dbReference type="NCBI Taxonomy" id="1036611"/>
    <lineage>
        <taxon>Eukaryota</taxon>
        <taxon>Fungi</taxon>
        <taxon>Dikarya</taxon>
        <taxon>Ascomycota</taxon>
        <taxon>Pezizomycotina</taxon>
        <taxon>Eurotiomycetes</taxon>
        <taxon>Eurotiomycetidae</taxon>
        <taxon>Eurotiales</taxon>
        <taxon>Aspergillaceae</taxon>
        <taxon>Aspergillus</taxon>
        <taxon>Aspergillus subgen. Nidulantes</taxon>
    </lineage>
</organism>
<proteinExistence type="predicted"/>
<reference evidence="3" key="1">
    <citation type="journal article" date="2017" name="Genome Biol.">
        <title>Comparative genomics reveals high biological diversity and specific adaptations in the industrially and medically important fungal genus Aspergillus.</title>
        <authorList>
            <person name="de Vries R.P."/>
            <person name="Riley R."/>
            <person name="Wiebenga A."/>
            <person name="Aguilar-Osorio G."/>
            <person name="Amillis S."/>
            <person name="Uchima C.A."/>
            <person name="Anderluh G."/>
            <person name="Asadollahi M."/>
            <person name="Askin M."/>
            <person name="Barry K."/>
            <person name="Battaglia E."/>
            <person name="Bayram O."/>
            <person name="Benocci T."/>
            <person name="Braus-Stromeyer S.A."/>
            <person name="Caldana C."/>
            <person name="Canovas D."/>
            <person name="Cerqueira G.C."/>
            <person name="Chen F."/>
            <person name="Chen W."/>
            <person name="Choi C."/>
            <person name="Clum A."/>
            <person name="Dos Santos R.A."/>
            <person name="Damasio A.R."/>
            <person name="Diallinas G."/>
            <person name="Emri T."/>
            <person name="Fekete E."/>
            <person name="Flipphi M."/>
            <person name="Freyberg S."/>
            <person name="Gallo A."/>
            <person name="Gournas C."/>
            <person name="Habgood R."/>
            <person name="Hainaut M."/>
            <person name="Harispe M.L."/>
            <person name="Henrissat B."/>
            <person name="Hilden K.S."/>
            <person name="Hope R."/>
            <person name="Hossain A."/>
            <person name="Karabika E."/>
            <person name="Karaffa L."/>
            <person name="Karanyi Z."/>
            <person name="Krasevec N."/>
            <person name="Kuo A."/>
            <person name="Kusch H."/>
            <person name="LaButti K."/>
            <person name="Lagendijk E.L."/>
            <person name="Lapidus A."/>
            <person name="Levasseur A."/>
            <person name="Lindquist E."/>
            <person name="Lipzen A."/>
            <person name="Logrieco A.F."/>
            <person name="MacCabe A."/>
            <person name="Maekelae M.R."/>
            <person name="Malavazi I."/>
            <person name="Melin P."/>
            <person name="Meyer V."/>
            <person name="Mielnichuk N."/>
            <person name="Miskei M."/>
            <person name="Molnar A.P."/>
            <person name="Mule G."/>
            <person name="Ngan C.Y."/>
            <person name="Orejas M."/>
            <person name="Orosz E."/>
            <person name="Ouedraogo J.P."/>
            <person name="Overkamp K.M."/>
            <person name="Park H.-S."/>
            <person name="Perrone G."/>
            <person name="Piumi F."/>
            <person name="Punt P.J."/>
            <person name="Ram A.F."/>
            <person name="Ramon A."/>
            <person name="Rauscher S."/>
            <person name="Record E."/>
            <person name="Riano-Pachon D.M."/>
            <person name="Robert V."/>
            <person name="Roehrig J."/>
            <person name="Ruller R."/>
            <person name="Salamov A."/>
            <person name="Salih N.S."/>
            <person name="Samson R.A."/>
            <person name="Sandor E."/>
            <person name="Sanguinetti M."/>
            <person name="Schuetze T."/>
            <person name="Sepcic K."/>
            <person name="Shelest E."/>
            <person name="Sherlock G."/>
            <person name="Sophianopoulou V."/>
            <person name="Squina F.M."/>
            <person name="Sun H."/>
            <person name="Susca A."/>
            <person name="Todd R.B."/>
            <person name="Tsang A."/>
            <person name="Unkles S.E."/>
            <person name="van de Wiele N."/>
            <person name="van Rossen-Uffink D."/>
            <person name="Oliveira J.V."/>
            <person name="Vesth T.C."/>
            <person name="Visser J."/>
            <person name="Yu J.-H."/>
            <person name="Zhou M."/>
            <person name="Andersen M.R."/>
            <person name="Archer D.B."/>
            <person name="Baker S.E."/>
            <person name="Benoit I."/>
            <person name="Brakhage A.A."/>
            <person name="Braus G.H."/>
            <person name="Fischer R."/>
            <person name="Frisvad J.C."/>
            <person name="Goldman G.H."/>
            <person name="Houbraken J."/>
            <person name="Oakley B."/>
            <person name="Pocsi I."/>
            <person name="Scazzocchio C."/>
            <person name="Seiboth B."/>
            <person name="vanKuyk P.A."/>
            <person name="Wortman J."/>
            <person name="Dyer P.S."/>
            <person name="Grigoriev I.V."/>
        </authorList>
    </citation>
    <scope>NUCLEOTIDE SEQUENCE [LARGE SCALE GENOMIC DNA]</scope>
    <source>
        <strain evidence="3">CBS 583.65</strain>
    </source>
</reference>
<evidence type="ECO:0000313" key="2">
    <source>
        <dbReference type="EMBL" id="OJJ06301.1"/>
    </source>
</evidence>
<protein>
    <recommendedName>
        <fullName evidence="1">Thioester reductase (TE) domain-containing protein</fullName>
    </recommendedName>
</protein>
<gene>
    <name evidence="2" type="ORF">ASPVEDRAFT_32609</name>
</gene>
<evidence type="ECO:0000313" key="3">
    <source>
        <dbReference type="Proteomes" id="UP000184073"/>
    </source>
</evidence>
<dbReference type="GeneID" id="63726133"/>
<name>A0A1L9PXN4_ASPVE</name>
<dbReference type="InterPro" id="IPR036291">
    <property type="entry name" value="NAD(P)-bd_dom_sf"/>
</dbReference>
<dbReference type="Pfam" id="PF07993">
    <property type="entry name" value="NAD_binding_4"/>
    <property type="match status" value="1"/>
</dbReference>
<sequence>MPIPIHFISTAGVAHFNKTGALLPQSLKDTPPPAIQDTTTATGLGYISSKWASEVYLESCASTFSLPVTIHRPASIVGQDVPATDLVHTILDLSVKTSSLPSLNGADMLNKPRMIASHCRSPGVSGSSGLVGSSALGAGQSRPGNLAPPFLSRTRGRLSRPAECRMLSVDTIKCRMPRPKCGRRTVQGQMRHVYGRAHKGIGSCMAISPPVDMF</sequence>
<dbReference type="Gene3D" id="3.40.50.720">
    <property type="entry name" value="NAD(P)-binding Rossmann-like Domain"/>
    <property type="match status" value="1"/>
</dbReference>
<dbReference type="Proteomes" id="UP000184073">
    <property type="component" value="Unassembled WGS sequence"/>
</dbReference>
<dbReference type="EMBL" id="KV878134">
    <property type="protein sequence ID" value="OJJ06301.1"/>
    <property type="molecule type" value="Genomic_DNA"/>
</dbReference>
<feature type="domain" description="Thioester reductase (TE)" evidence="1">
    <location>
        <begin position="4"/>
        <end position="82"/>
    </location>
</feature>
<dbReference type="RefSeq" id="XP_040672063.1">
    <property type="nucleotide sequence ID" value="XM_040810622.1"/>
</dbReference>
<dbReference type="VEuPathDB" id="FungiDB:ASPVEDRAFT_32609"/>
<dbReference type="SUPFAM" id="SSF51735">
    <property type="entry name" value="NAD(P)-binding Rossmann-fold domains"/>
    <property type="match status" value="1"/>
</dbReference>
<keyword evidence="3" id="KW-1185">Reference proteome</keyword>
<dbReference type="OrthoDB" id="4444247at2759"/>
<evidence type="ECO:0000259" key="1">
    <source>
        <dbReference type="Pfam" id="PF07993"/>
    </source>
</evidence>
<accession>A0A1L9PXN4</accession>
<dbReference type="AlphaFoldDB" id="A0A1L9PXN4"/>